<protein>
    <submittedName>
        <fullName evidence="1">Uncharacterized protein</fullName>
    </submittedName>
</protein>
<dbReference type="EMBL" id="LR798211">
    <property type="protein sequence ID" value="CAB5187417.1"/>
    <property type="molecule type" value="Genomic_DNA"/>
</dbReference>
<gene>
    <name evidence="1" type="ORF">UFOVP161_45</name>
</gene>
<accession>A0A6J7WED2</accession>
<reference evidence="1" key="1">
    <citation type="submission" date="2020-05" db="EMBL/GenBank/DDBJ databases">
        <authorList>
            <person name="Chiriac C."/>
            <person name="Salcher M."/>
            <person name="Ghai R."/>
            <person name="Kavagutti S V."/>
        </authorList>
    </citation>
    <scope>NUCLEOTIDE SEQUENCE</scope>
</reference>
<proteinExistence type="predicted"/>
<sequence length="804" mass="81453">MPNPLDISNIPAPRVDFIDPRTGLMAREWYRFFFNLFNLTGGGSNDTSLLDLQIGPPVYDLTGQIAQISDNAQLAAMSDQAEAVLGQLGIVYDQAQLASMIAQYEQATLNLQNQFDTAPAAPQLGTIASYNLDGSPTAGGVGYGTGSAVAFTPAGTSGQFLTSAAAGTPTWTTPSSVAVTSFSAGTTGLTPSSATTGAVTLAGTLTAVNGGTGQSSYAVGDLLYASTTTALSKLADVATGNALISGGVGVAPAWGKIGLTTHVSGTLPVANGGTGTATAFTTGSVLFAGASGVYSQDNAQFFWDDTNNRLGIGLSAPAAKLQVFGGTDTTFAPNVYNTRLTGDASATSGNSGSGISFQGYTTGTTSVSDLAFISGIKENTTDTNYAGALVFGTRTTGSGGGNFERMRILSSGNVGIGTATPSTKLDVKNTTTGSAIRATVTDGAGSADFGYGFYIDNTAHEIAAVNAVYTTSVSGGSGALTFKYRNAGTLTEGMRLNQLGNVGIGTASPSAKLDVNGDAVLLRASVSTGSYSGTTLSSSIPAKFYSGLGLYTDTASAASIINVLAPLNSFRSGSIAATNTAVTYVDAANIYISGPPIASTNVTFTNAYALYINSGQFRFPGDTRKSIVTTYTDSTGDVYGMEQVSAAQSGTNAALRLFCSSAVSSVIAFGKYTSATAFTEFGRFDNSGNLGIGTSTNLSTLTVNGPIALKAPSTVNAATYTVAVTDSSLRFTTTNCTVTLPAPASFPGRILYLNTITANSVTSASANVIPLGSNTAGTAILAATVAKFAMIQSDGTNWITMMAN</sequence>
<name>A0A6J7WED2_9CAUD</name>
<organism evidence="1">
    <name type="scientific">uncultured Caudovirales phage</name>
    <dbReference type="NCBI Taxonomy" id="2100421"/>
    <lineage>
        <taxon>Viruses</taxon>
        <taxon>Duplodnaviria</taxon>
        <taxon>Heunggongvirae</taxon>
        <taxon>Uroviricota</taxon>
        <taxon>Caudoviricetes</taxon>
        <taxon>Peduoviridae</taxon>
        <taxon>Maltschvirus</taxon>
        <taxon>Maltschvirus maltsch</taxon>
    </lineage>
</organism>
<evidence type="ECO:0000313" key="1">
    <source>
        <dbReference type="EMBL" id="CAB5187417.1"/>
    </source>
</evidence>